<dbReference type="Pfam" id="PF08241">
    <property type="entry name" value="Methyltransf_11"/>
    <property type="match status" value="1"/>
</dbReference>
<evidence type="ECO:0000256" key="4">
    <source>
        <dbReference type="ARBA" id="ARBA00025707"/>
    </source>
</evidence>
<evidence type="ECO:0000256" key="2">
    <source>
        <dbReference type="ARBA" id="ARBA00022603"/>
    </source>
</evidence>
<gene>
    <name evidence="6" type="ORF">AAEO56_16670</name>
</gene>
<dbReference type="CDD" id="cd02440">
    <property type="entry name" value="AdoMet_MTases"/>
    <property type="match status" value="1"/>
</dbReference>
<evidence type="ECO:0000259" key="5">
    <source>
        <dbReference type="Pfam" id="PF08241"/>
    </source>
</evidence>
<name>A0ABU9I0F5_9FLAO</name>
<dbReference type="PANTHER" id="PTHR44307:SF2">
    <property type="entry name" value="PHOSPHOETHANOLAMINE METHYLTRANSFERASE ISOFORM X1"/>
    <property type="match status" value="1"/>
</dbReference>
<keyword evidence="7" id="KW-1185">Reference proteome</keyword>
<dbReference type="InterPro" id="IPR029063">
    <property type="entry name" value="SAM-dependent_MTases_sf"/>
</dbReference>
<reference evidence="6 7" key="1">
    <citation type="submission" date="2024-04" db="EMBL/GenBank/DDBJ databases">
        <title>Flavobacterium sp. DGU11 16S ribosomal RNA gene Genome sequencing and assembly.</title>
        <authorList>
            <person name="Park S."/>
        </authorList>
    </citation>
    <scope>NUCLEOTIDE SEQUENCE [LARGE SCALE GENOMIC DNA]</scope>
    <source>
        <strain evidence="6 7">DGU11</strain>
    </source>
</reference>
<organism evidence="6 7">
    <name type="scientific">Flavobacterium arundinis</name>
    <dbReference type="NCBI Taxonomy" id="3139143"/>
    <lineage>
        <taxon>Bacteria</taxon>
        <taxon>Pseudomonadati</taxon>
        <taxon>Bacteroidota</taxon>
        <taxon>Flavobacteriia</taxon>
        <taxon>Flavobacteriales</taxon>
        <taxon>Flavobacteriaceae</taxon>
        <taxon>Flavobacterium</taxon>
    </lineage>
</organism>
<dbReference type="InterPro" id="IPR013216">
    <property type="entry name" value="Methyltransf_11"/>
</dbReference>
<dbReference type="Proteomes" id="UP001464555">
    <property type="component" value="Unassembled WGS sequence"/>
</dbReference>
<evidence type="ECO:0000256" key="3">
    <source>
        <dbReference type="ARBA" id="ARBA00022679"/>
    </source>
</evidence>
<evidence type="ECO:0000256" key="1">
    <source>
        <dbReference type="ARBA" id="ARBA00005189"/>
    </source>
</evidence>
<dbReference type="SUPFAM" id="SSF53335">
    <property type="entry name" value="S-adenosyl-L-methionine-dependent methyltransferases"/>
    <property type="match status" value="1"/>
</dbReference>
<comment type="caution">
    <text evidence="6">The sequence shown here is derived from an EMBL/GenBank/DDBJ whole genome shotgun (WGS) entry which is preliminary data.</text>
</comment>
<accession>A0ABU9I0F5</accession>
<keyword evidence="3" id="KW-0808">Transferase</keyword>
<dbReference type="EMBL" id="JBBYHR010000010">
    <property type="protein sequence ID" value="MEL1245910.1"/>
    <property type="molecule type" value="Genomic_DNA"/>
</dbReference>
<evidence type="ECO:0000313" key="6">
    <source>
        <dbReference type="EMBL" id="MEL1245910.1"/>
    </source>
</evidence>
<protein>
    <submittedName>
        <fullName evidence="6">Methyltransferase domain-containing protein</fullName>
    </submittedName>
</protein>
<evidence type="ECO:0000313" key="7">
    <source>
        <dbReference type="Proteomes" id="UP001464555"/>
    </source>
</evidence>
<sequence>MENRPPPLSETELEELAAQLRCPDGENGLKVGEMMNFTNSNMIAKAIVGLHLTEGDEILEIGPGNGMHTKEIIYSAEEINYRGIDISPAMVKEAQKRNKGLSTVSFQLTDGEKIPYGECRFSKILTTNTVYFWNDPHAYANEIARVLKPGGIAVIGFIPESTMRHIPFAKYGFTLYDIETVARLMETAGLEVVSVNTEKEFVTSERQIEREFVIFTAKK</sequence>
<dbReference type="PANTHER" id="PTHR44307">
    <property type="entry name" value="PHOSPHOETHANOLAMINE METHYLTRANSFERASE"/>
    <property type="match status" value="1"/>
</dbReference>
<keyword evidence="2 6" id="KW-0489">Methyltransferase</keyword>
<comment type="pathway">
    <text evidence="4">Phospholipid metabolism.</text>
</comment>
<dbReference type="GO" id="GO:0008168">
    <property type="term" value="F:methyltransferase activity"/>
    <property type="evidence" value="ECO:0007669"/>
    <property type="project" value="UniProtKB-KW"/>
</dbReference>
<proteinExistence type="predicted"/>
<dbReference type="Gene3D" id="3.40.50.150">
    <property type="entry name" value="Vaccinia Virus protein VP39"/>
    <property type="match status" value="1"/>
</dbReference>
<comment type="pathway">
    <text evidence="1">Lipid metabolism.</text>
</comment>
<feature type="domain" description="Methyltransferase type 11" evidence="5">
    <location>
        <begin position="59"/>
        <end position="155"/>
    </location>
</feature>
<dbReference type="GO" id="GO:0032259">
    <property type="term" value="P:methylation"/>
    <property type="evidence" value="ECO:0007669"/>
    <property type="project" value="UniProtKB-KW"/>
</dbReference>
<dbReference type="RefSeq" id="WP_341698207.1">
    <property type="nucleotide sequence ID" value="NZ_JBBYHR010000010.1"/>
</dbReference>